<dbReference type="AlphaFoldDB" id="A0A0A9BBB1"/>
<dbReference type="EMBL" id="GBRH01238427">
    <property type="protein sequence ID" value="JAD59468.1"/>
    <property type="molecule type" value="Transcribed_RNA"/>
</dbReference>
<organism evidence="3">
    <name type="scientific">Arundo donax</name>
    <name type="common">Giant reed</name>
    <name type="synonym">Donax arundinaceus</name>
    <dbReference type="NCBI Taxonomy" id="35708"/>
    <lineage>
        <taxon>Eukaryota</taxon>
        <taxon>Viridiplantae</taxon>
        <taxon>Streptophyta</taxon>
        <taxon>Embryophyta</taxon>
        <taxon>Tracheophyta</taxon>
        <taxon>Spermatophyta</taxon>
        <taxon>Magnoliopsida</taxon>
        <taxon>Liliopsida</taxon>
        <taxon>Poales</taxon>
        <taxon>Poaceae</taxon>
        <taxon>PACMAD clade</taxon>
        <taxon>Arundinoideae</taxon>
        <taxon>Arundineae</taxon>
        <taxon>Arundo</taxon>
    </lineage>
</organism>
<feature type="chain" id="PRO_5002044131" description="Secreted protein" evidence="2">
    <location>
        <begin position="25"/>
        <end position="83"/>
    </location>
</feature>
<evidence type="ECO:0000256" key="1">
    <source>
        <dbReference type="SAM" id="MobiDB-lite"/>
    </source>
</evidence>
<protein>
    <recommendedName>
        <fullName evidence="4">Secreted protein</fullName>
    </recommendedName>
</protein>
<reference evidence="3" key="2">
    <citation type="journal article" date="2015" name="Data Brief">
        <title>Shoot transcriptome of the giant reed, Arundo donax.</title>
        <authorList>
            <person name="Barrero R.A."/>
            <person name="Guerrero F.D."/>
            <person name="Moolhuijzen P."/>
            <person name="Goolsby J.A."/>
            <person name="Tidwell J."/>
            <person name="Bellgard S.E."/>
            <person name="Bellgard M.I."/>
        </authorList>
    </citation>
    <scope>NUCLEOTIDE SEQUENCE</scope>
    <source>
        <tissue evidence="3">Shoot tissue taken approximately 20 cm above the soil surface</tissue>
    </source>
</reference>
<proteinExistence type="predicted"/>
<evidence type="ECO:0000256" key="2">
    <source>
        <dbReference type="SAM" id="SignalP"/>
    </source>
</evidence>
<keyword evidence="2" id="KW-0732">Signal</keyword>
<feature type="signal peptide" evidence="2">
    <location>
        <begin position="1"/>
        <end position="24"/>
    </location>
</feature>
<feature type="region of interest" description="Disordered" evidence="1">
    <location>
        <begin position="60"/>
        <end position="83"/>
    </location>
</feature>
<accession>A0A0A9BBB1</accession>
<evidence type="ECO:0000313" key="3">
    <source>
        <dbReference type="EMBL" id="JAD59468.1"/>
    </source>
</evidence>
<evidence type="ECO:0008006" key="4">
    <source>
        <dbReference type="Google" id="ProtNLM"/>
    </source>
</evidence>
<name>A0A0A9BBB1_ARUDO</name>
<reference evidence="3" key="1">
    <citation type="submission" date="2014-09" db="EMBL/GenBank/DDBJ databases">
        <authorList>
            <person name="Magalhaes I.L.F."/>
            <person name="Oliveira U."/>
            <person name="Santos F.R."/>
            <person name="Vidigal T.H.D.A."/>
            <person name="Brescovit A.D."/>
            <person name="Santos A.J."/>
        </authorList>
    </citation>
    <scope>NUCLEOTIDE SEQUENCE</scope>
    <source>
        <tissue evidence="3">Shoot tissue taken approximately 20 cm above the soil surface</tissue>
    </source>
</reference>
<sequence length="83" mass="8707">MRAIAVLCALVLLHCLVTVPRAAAVERVGAGTASRDYRKLLRKVAARSAGTQLLDAAAGEARRADVGASLKKQAPSRSNPKQN</sequence>